<gene>
    <name evidence="2" type="ORF">AB3G35_07405</name>
</gene>
<accession>A0AB39X2D5</accession>
<evidence type="ECO:0000313" key="2">
    <source>
        <dbReference type="EMBL" id="XDV07416.1"/>
    </source>
</evidence>
<feature type="domain" description="ORC1/DEAH AAA+ ATPase" evidence="1">
    <location>
        <begin position="39"/>
        <end position="197"/>
    </location>
</feature>
<dbReference type="AlphaFoldDB" id="A0AB39X2D5"/>
<dbReference type="Pfam" id="PF13401">
    <property type="entry name" value="AAA_22"/>
    <property type="match status" value="1"/>
</dbReference>
<proteinExistence type="predicted"/>
<dbReference type="SUPFAM" id="SSF52540">
    <property type="entry name" value="P-loop containing nucleoside triphosphate hydrolases"/>
    <property type="match status" value="1"/>
</dbReference>
<sequence>MSRKAINQVFTPRARELNPAMYVERPRLEKDLARAFGRHSHTLLFGESGNGKTWLFKVALAKNKLPYVVANCANASRNKSITEEICGAITEPGTASKLGYSEEKAAEVSAAFFKGGLKQTDSYLVAQEDPLLKAFRLFADSGTTGRAQKKIIVLDNLESIFDTPERMSELADLIILLDDSRYSECNINFLIVGVPNGVLQYFRETKNSDSVANRIYEIRKVDGLDSGQVQEVIRKGFTQLDILLTGPQYIEVADHIWSVTLGIAQRVHEYCEALAHEIEDNNWTYATKLLDRADEEWLLSGLRSCYTAIEGHLNSRDTTVARRNQAIYCIGRISSHQFDVNDIDKRIRIEFPSTAVKHMGIGNILSDLAAGNSPLLTRNEQSGAYTVRDPMYLMCIKLMLKKDTSKSKVIKKNFVR</sequence>
<evidence type="ECO:0000259" key="1">
    <source>
        <dbReference type="Pfam" id="PF13401"/>
    </source>
</evidence>
<dbReference type="GO" id="GO:0016887">
    <property type="term" value="F:ATP hydrolysis activity"/>
    <property type="evidence" value="ECO:0007669"/>
    <property type="project" value="InterPro"/>
</dbReference>
<reference evidence="2" key="1">
    <citation type="submission" date="2024-07" db="EMBL/GenBank/DDBJ databases">
        <authorList>
            <person name="Biller S.J."/>
        </authorList>
    </citation>
    <scope>NUCLEOTIDE SEQUENCE</scope>
    <source>
        <strain evidence="2">WC2401</strain>
    </source>
</reference>
<dbReference type="Gene3D" id="3.40.50.300">
    <property type="entry name" value="P-loop containing nucleotide triphosphate hydrolases"/>
    <property type="match status" value="1"/>
</dbReference>
<protein>
    <submittedName>
        <fullName evidence="2">AAA family ATPase</fullName>
    </submittedName>
</protein>
<dbReference type="RefSeq" id="WP_369782442.1">
    <property type="nucleotide sequence ID" value="NZ_CP165623.1"/>
</dbReference>
<dbReference type="InterPro" id="IPR049945">
    <property type="entry name" value="AAA_22"/>
</dbReference>
<name>A0AB39X2D5_9PSED</name>
<dbReference type="EMBL" id="CP165623">
    <property type="protein sequence ID" value="XDV07416.1"/>
    <property type="molecule type" value="Genomic_DNA"/>
</dbReference>
<dbReference type="InterPro" id="IPR027417">
    <property type="entry name" value="P-loop_NTPase"/>
</dbReference>
<organism evidence="2">
    <name type="scientific">Pseudomonas sp. WC2401</name>
    <dbReference type="NCBI Taxonomy" id="3234143"/>
    <lineage>
        <taxon>Bacteria</taxon>
        <taxon>Pseudomonadati</taxon>
        <taxon>Pseudomonadota</taxon>
        <taxon>Gammaproteobacteria</taxon>
        <taxon>Pseudomonadales</taxon>
        <taxon>Pseudomonadaceae</taxon>
        <taxon>Pseudomonas</taxon>
    </lineage>
</organism>